<dbReference type="Proteomes" id="UP000228809">
    <property type="component" value="Unassembled WGS sequence"/>
</dbReference>
<name>A0A2M6WF83_9BACT</name>
<evidence type="ECO:0000313" key="2">
    <source>
        <dbReference type="Proteomes" id="UP000228809"/>
    </source>
</evidence>
<gene>
    <name evidence="1" type="ORF">COU17_00390</name>
</gene>
<dbReference type="AlphaFoldDB" id="A0A2M6WF83"/>
<organism evidence="1 2">
    <name type="scientific">Candidatus Kaiserbacteria bacterium CG10_big_fil_rev_8_21_14_0_10_49_17</name>
    <dbReference type="NCBI Taxonomy" id="1974609"/>
    <lineage>
        <taxon>Bacteria</taxon>
        <taxon>Candidatus Kaiseribacteriota</taxon>
    </lineage>
</organism>
<dbReference type="EMBL" id="PFBJ01000003">
    <property type="protein sequence ID" value="PIT91436.1"/>
    <property type="molecule type" value="Genomic_DNA"/>
</dbReference>
<proteinExistence type="predicted"/>
<accession>A0A2M6WF83</accession>
<protein>
    <submittedName>
        <fullName evidence="1">Uncharacterized protein</fullName>
    </submittedName>
</protein>
<comment type="caution">
    <text evidence="1">The sequence shown here is derived from an EMBL/GenBank/DDBJ whole genome shotgun (WGS) entry which is preliminary data.</text>
</comment>
<reference evidence="2" key="1">
    <citation type="submission" date="2017-09" db="EMBL/GenBank/DDBJ databases">
        <title>Depth-based differentiation of microbial function through sediment-hosted aquifers and enrichment of novel symbionts in the deep terrestrial subsurface.</title>
        <authorList>
            <person name="Probst A.J."/>
            <person name="Ladd B."/>
            <person name="Jarett J.K."/>
            <person name="Geller-Mcgrath D.E."/>
            <person name="Sieber C.M.K."/>
            <person name="Emerson J.B."/>
            <person name="Anantharaman K."/>
            <person name="Thomas B.C."/>
            <person name="Malmstrom R."/>
            <person name="Stieglmeier M."/>
            <person name="Klingl A."/>
            <person name="Woyke T."/>
            <person name="Ryan C.M."/>
            <person name="Banfield J.F."/>
        </authorList>
    </citation>
    <scope>NUCLEOTIDE SEQUENCE [LARGE SCALE GENOMIC DNA]</scope>
</reference>
<evidence type="ECO:0000313" key="1">
    <source>
        <dbReference type="EMBL" id="PIT91436.1"/>
    </source>
</evidence>
<sequence>MFKEFFIRKMVASKMKGVPKEQQEQFIKAIEANPELFETIAKEIQAKTATGKDQMSAMMEVMQSHKEELSKALSQ</sequence>